<comment type="caution">
    <text evidence="1">The sequence shown here is derived from an EMBL/GenBank/DDBJ whole genome shotgun (WGS) entry which is preliminary data.</text>
</comment>
<protein>
    <submittedName>
        <fullName evidence="1">(Mediterranean fruit fly) hypothetical protein</fullName>
    </submittedName>
</protein>
<sequence>MKSKTLHSVPALVAAVHFILQVCATCCAYFCAIGIHSVTFTFSGNQKSMPMFMTYQSRIACADCNNVATTTATKVFNCNNTLKAKICWLTATRRREAVAAVA</sequence>
<dbReference type="EMBL" id="CAJHJT010000012">
    <property type="protein sequence ID" value="CAD6998187.1"/>
    <property type="molecule type" value="Genomic_DNA"/>
</dbReference>
<accession>A0A811UK37</accession>
<gene>
    <name evidence="1" type="ORF">CCAP1982_LOCUS6803</name>
</gene>
<organism evidence="1 2">
    <name type="scientific">Ceratitis capitata</name>
    <name type="common">Mediterranean fruit fly</name>
    <name type="synonym">Tephritis capitata</name>
    <dbReference type="NCBI Taxonomy" id="7213"/>
    <lineage>
        <taxon>Eukaryota</taxon>
        <taxon>Metazoa</taxon>
        <taxon>Ecdysozoa</taxon>
        <taxon>Arthropoda</taxon>
        <taxon>Hexapoda</taxon>
        <taxon>Insecta</taxon>
        <taxon>Pterygota</taxon>
        <taxon>Neoptera</taxon>
        <taxon>Endopterygota</taxon>
        <taxon>Diptera</taxon>
        <taxon>Brachycera</taxon>
        <taxon>Muscomorpha</taxon>
        <taxon>Tephritoidea</taxon>
        <taxon>Tephritidae</taxon>
        <taxon>Ceratitis</taxon>
        <taxon>Ceratitis</taxon>
    </lineage>
</organism>
<evidence type="ECO:0000313" key="2">
    <source>
        <dbReference type="Proteomes" id="UP000606786"/>
    </source>
</evidence>
<name>A0A811UK37_CERCA</name>
<proteinExistence type="predicted"/>
<dbReference type="Proteomes" id="UP000606786">
    <property type="component" value="Unassembled WGS sequence"/>
</dbReference>
<reference evidence="1" key="1">
    <citation type="submission" date="2020-11" db="EMBL/GenBank/DDBJ databases">
        <authorList>
            <person name="Whitehead M."/>
        </authorList>
    </citation>
    <scope>NUCLEOTIDE SEQUENCE</scope>
    <source>
        <strain evidence="1">EGII</strain>
    </source>
</reference>
<keyword evidence="2" id="KW-1185">Reference proteome</keyword>
<evidence type="ECO:0000313" key="1">
    <source>
        <dbReference type="EMBL" id="CAD6998187.1"/>
    </source>
</evidence>
<dbReference type="AlphaFoldDB" id="A0A811UK37"/>